<proteinExistence type="predicted"/>
<dbReference type="EMBL" id="MK376955">
    <property type="protein sequence ID" value="QAU06519.1"/>
    <property type="molecule type" value="Genomic_DNA"/>
</dbReference>
<evidence type="ECO:0000313" key="1">
    <source>
        <dbReference type="EMBL" id="QAU06519.1"/>
    </source>
</evidence>
<accession>A0A410TBS3</accession>
<organism evidence="1 2">
    <name type="scientific">Mycobacterium phage KiSi</name>
    <dbReference type="NCBI Taxonomy" id="2507856"/>
    <lineage>
        <taxon>Viruses</taxon>
        <taxon>Duplodnaviria</taxon>
        <taxon>Heunggongvirae</taxon>
        <taxon>Uroviricota</taxon>
        <taxon>Caudoviricetes</taxon>
        <taxon>Weiservirinae</taxon>
        <taxon>Anayavirus</taxon>
        <taxon>Anayavirus kisi</taxon>
    </lineage>
</organism>
<dbReference type="KEGG" id="vg:60324659"/>
<dbReference type="GeneID" id="60324659"/>
<evidence type="ECO:0000313" key="2">
    <source>
        <dbReference type="Proteomes" id="UP000290331"/>
    </source>
</evidence>
<sequence>MDLATYYATKDRVMAALAQIGATTRESAATERDLVAAGGEALAADAYMVASRGAEVKYSRADGYWLGRVRNNGRS</sequence>
<name>A0A410TBS3_9CAUD</name>
<dbReference type="RefSeq" id="YP_009953192.1">
    <property type="nucleotide sequence ID" value="NC_051619.1"/>
</dbReference>
<gene>
    <name evidence="1" type="primary">101</name>
    <name evidence="1" type="ORF">SEA_KISI_101</name>
</gene>
<keyword evidence="2" id="KW-1185">Reference proteome</keyword>
<reference evidence="1 2" key="1">
    <citation type="submission" date="2019-01" db="EMBL/GenBank/DDBJ databases">
        <authorList>
            <person name="Kinder M."/>
            <person name="Sitio E."/>
            <person name="Ackerson L."/>
            <person name="Anderson L."/>
            <person name="Cottrell A."/>
            <person name="Eggleston T."/>
            <person name="Kiefer A."/>
            <person name="Ukcamaj A."/>
            <person name="Vendrell P."/>
            <person name="Waytashek C."/>
            <person name="Yeo A."/>
            <person name="Braley A.B."/>
            <person name="Ettinger A.-S.H."/>
            <person name="Ettinger W.F."/>
            <person name="Anders K.R."/>
            <person name="Bradley K.W."/>
            <person name="Asai D.J."/>
            <person name="Bowman C.A."/>
            <person name="Russell D.A."/>
            <person name="Pope W.H."/>
            <person name="Jacobs-Sera D."/>
            <person name="Hendrix R.W."/>
            <person name="Hatfull G.F."/>
        </authorList>
    </citation>
    <scope>NUCLEOTIDE SEQUENCE [LARGE SCALE GENOMIC DNA]</scope>
</reference>
<protein>
    <submittedName>
        <fullName evidence="1">Uncharacterized protein</fullName>
    </submittedName>
</protein>
<dbReference type="Proteomes" id="UP000290331">
    <property type="component" value="Segment"/>
</dbReference>